<keyword evidence="6 8" id="KW-0464">Manganese</keyword>
<evidence type="ECO:0000259" key="9">
    <source>
        <dbReference type="SMART" id="SM01131"/>
    </source>
</evidence>
<dbReference type="Proteomes" id="UP000078447">
    <property type="component" value="Unassembled WGS sequence"/>
</dbReference>
<protein>
    <recommendedName>
        <fullName evidence="8">Probable manganese-dependent inorganic pyrophosphatase</fullName>
        <ecNumber evidence="8">3.6.1.1</ecNumber>
    </recommendedName>
    <alternativeName>
        <fullName evidence="8">Pyrophosphate phospho-hydrolase</fullName>
        <shortName evidence="8">PPase</shortName>
    </alternativeName>
</protein>
<feature type="binding site" evidence="8">
    <location>
        <position position="13"/>
    </location>
    <ligand>
        <name>Mn(2+)</name>
        <dbReference type="ChEBI" id="CHEBI:29035"/>
        <label>1</label>
    </ligand>
</feature>
<dbReference type="InterPro" id="IPR038222">
    <property type="entry name" value="DHHA2_dom_sf"/>
</dbReference>
<evidence type="ECO:0000256" key="6">
    <source>
        <dbReference type="ARBA" id="ARBA00023211"/>
    </source>
</evidence>
<accession>A0ABX2VCQ9</accession>
<comment type="subcellular location">
    <subcellularLocation>
        <location evidence="1 8">Cytoplasm</location>
    </subcellularLocation>
</comment>
<evidence type="ECO:0000256" key="7">
    <source>
        <dbReference type="ARBA" id="ARBA00047820"/>
    </source>
</evidence>
<dbReference type="PANTHER" id="PTHR12112">
    <property type="entry name" value="BNIP - RELATED"/>
    <property type="match status" value="1"/>
</dbReference>
<dbReference type="InterPro" id="IPR001667">
    <property type="entry name" value="DDH_dom"/>
</dbReference>
<dbReference type="Pfam" id="PF01368">
    <property type="entry name" value="DHH"/>
    <property type="match status" value="1"/>
</dbReference>
<dbReference type="EC" id="3.6.1.1" evidence="8"/>
<comment type="caution">
    <text evidence="10">The sequence shown here is derived from an EMBL/GenBank/DDBJ whole genome shotgun (WGS) entry which is preliminary data.</text>
</comment>
<feature type="binding site" evidence="8">
    <location>
        <position position="15"/>
    </location>
    <ligand>
        <name>Mn(2+)</name>
        <dbReference type="ChEBI" id="CHEBI:29035"/>
        <label>2</label>
    </ligand>
</feature>
<keyword evidence="4 8" id="KW-0479">Metal-binding</keyword>
<reference evidence="10 11" key="1">
    <citation type="submission" date="2016-03" db="EMBL/GenBank/DDBJ databases">
        <authorList>
            <person name="Cho S.-Y."/>
            <person name="Lim S."/>
            <person name="Kim H."/>
            <person name="Soh E.H."/>
            <person name="Moon J.S."/>
        </authorList>
    </citation>
    <scope>NUCLEOTIDE SEQUENCE [LARGE SCALE GENOMIC DNA]</scope>
    <source>
        <strain evidence="10 11">KCTC 3810</strain>
    </source>
</reference>
<evidence type="ECO:0000313" key="10">
    <source>
        <dbReference type="EMBL" id="OAN16005.1"/>
    </source>
</evidence>
<dbReference type="Gene3D" id="3.10.310.20">
    <property type="entry name" value="DHHA2 domain"/>
    <property type="match status" value="1"/>
</dbReference>
<dbReference type="PANTHER" id="PTHR12112:SF22">
    <property type="entry name" value="MANGANESE-DEPENDENT INORGANIC PYROPHOSPHATASE-RELATED"/>
    <property type="match status" value="1"/>
</dbReference>
<dbReference type="HAMAP" id="MF_00207">
    <property type="entry name" value="PPase_C"/>
    <property type="match status" value="1"/>
</dbReference>
<dbReference type="SMART" id="SM01131">
    <property type="entry name" value="DHHA2"/>
    <property type="match status" value="1"/>
</dbReference>
<evidence type="ECO:0000256" key="1">
    <source>
        <dbReference type="ARBA" id="ARBA00004496"/>
    </source>
</evidence>
<feature type="domain" description="DHHA2" evidence="9">
    <location>
        <begin position="181"/>
        <end position="307"/>
    </location>
</feature>
<evidence type="ECO:0000256" key="3">
    <source>
        <dbReference type="ARBA" id="ARBA00022490"/>
    </source>
</evidence>
<feature type="binding site" evidence="8">
    <location>
        <position position="75"/>
    </location>
    <ligand>
        <name>Mn(2+)</name>
        <dbReference type="ChEBI" id="CHEBI:29035"/>
        <label>2</label>
    </ligand>
</feature>
<evidence type="ECO:0000256" key="5">
    <source>
        <dbReference type="ARBA" id="ARBA00022801"/>
    </source>
</evidence>
<dbReference type="Pfam" id="PF02833">
    <property type="entry name" value="DHHA2"/>
    <property type="match status" value="1"/>
</dbReference>
<evidence type="ECO:0000256" key="4">
    <source>
        <dbReference type="ARBA" id="ARBA00022723"/>
    </source>
</evidence>
<organism evidence="10 11">
    <name type="scientific">Exiguobacterium undae</name>
    <dbReference type="NCBI Taxonomy" id="169177"/>
    <lineage>
        <taxon>Bacteria</taxon>
        <taxon>Bacillati</taxon>
        <taxon>Bacillota</taxon>
        <taxon>Bacilli</taxon>
        <taxon>Bacillales</taxon>
        <taxon>Bacillales Family XII. Incertae Sedis</taxon>
        <taxon>Exiguobacterium</taxon>
    </lineage>
</organism>
<evidence type="ECO:0000256" key="2">
    <source>
        <dbReference type="ARBA" id="ARBA00007350"/>
    </source>
</evidence>
<dbReference type="Gene3D" id="3.90.1640.10">
    <property type="entry name" value="inorganic pyrophosphatase (n-terminal core)"/>
    <property type="match status" value="1"/>
</dbReference>
<evidence type="ECO:0000313" key="11">
    <source>
        <dbReference type="Proteomes" id="UP000078447"/>
    </source>
</evidence>
<dbReference type="InterPro" id="IPR022934">
    <property type="entry name" value="Mn-dep_inorganic_PyrPase"/>
</dbReference>
<gene>
    <name evidence="8" type="primary">ppaC</name>
    <name evidence="10" type="ORF">A3783_08745</name>
</gene>
<keyword evidence="11" id="KW-1185">Reference proteome</keyword>
<comment type="cofactor">
    <cofactor evidence="8">
        <name>Mn(2+)</name>
        <dbReference type="ChEBI" id="CHEBI:29035"/>
    </cofactor>
    <text evidence="8">Binds 2 manganese ions per subunit.</text>
</comment>
<feature type="binding site" evidence="8">
    <location>
        <position position="75"/>
    </location>
    <ligand>
        <name>Mn(2+)</name>
        <dbReference type="ChEBI" id="CHEBI:29035"/>
        <label>1</label>
    </ligand>
</feature>
<dbReference type="EMBL" id="LVVL01000001">
    <property type="protein sequence ID" value="OAN16005.1"/>
    <property type="molecule type" value="Genomic_DNA"/>
</dbReference>
<proteinExistence type="inferred from homology"/>
<dbReference type="InterPro" id="IPR004097">
    <property type="entry name" value="DHHA2"/>
</dbReference>
<dbReference type="SUPFAM" id="SSF64182">
    <property type="entry name" value="DHH phosphoesterases"/>
    <property type="match status" value="1"/>
</dbReference>
<feature type="binding site" evidence="8">
    <location>
        <position position="149"/>
    </location>
    <ligand>
        <name>Mn(2+)</name>
        <dbReference type="ChEBI" id="CHEBI:29035"/>
        <label>2</label>
    </ligand>
</feature>
<name>A0ABX2VCQ9_9BACL</name>
<dbReference type="InterPro" id="IPR038763">
    <property type="entry name" value="DHH_sf"/>
</dbReference>
<dbReference type="RefSeq" id="WP_026833519.1">
    <property type="nucleotide sequence ID" value="NZ_CP085018.1"/>
</dbReference>
<feature type="binding site" evidence="8">
    <location>
        <position position="9"/>
    </location>
    <ligand>
        <name>Mn(2+)</name>
        <dbReference type="ChEBI" id="CHEBI:29035"/>
        <label>1</label>
    </ligand>
</feature>
<evidence type="ECO:0000256" key="8">
    <source>
        <dbReference type="HAMAP-Rule" id="MF_00207"/>
    </source>
</evidence>
<comment type="similarity">
    <text evidence="2 8">Belongs to the PPase class C family.</text>
</comment>
<sequence length="311" mass="33950">MEKVLVFGHKNPDTDTIASAIAYAELKKELGVHAEAIRLGEINGETQFALDYFKVAVPRLVTRVSSEAHHVILVDHNERQQSADDIDAVTVTEVIDHHRIANFETSDPLYYRAEPVGCTTTILNKMYKEHGVAIKPEIAGLMLSAIVSDSLLFKSPTCTEQDVIAARELAEIAGVDVNVYGLDMLKAGADLSKKTIDELIALDAKEFTMGSLKVEIAQANTVDTAEVLLRQAELEARIESLIAEKDLDLYMLLVTDILTNNSVALVLGPEASLVERAYGLEATNHLVYLEGVVSRKKQVVPVLTNTALAAE</sequence>
<dbReference type="NCBIfam" id="NF003877">
    <property type="entry name" value="PRK05427.1"/>
    <property type="match status" value="1"/>
</dbReference>
<keyword evidence="5 8" id="KW-0378">Hydrolase</keyword>
<feature type="binding site" evidence="8">
    <location>
        <position position="97"/>
    </location>
    <ligand>
        <name>Mn(2+)</name>
        <dbReference type="ChEBI" id="CHEBI:29035"/>
        <label>2</label>
    </ligand>
</feature>
<keyword evidence="3 8" id="KW-0963">Cytoplasm</keyword>
<comment type="catalytic activity">
    <reaction evidence="7 8">
        <text>diphosphate + H2O = 2 phosphate + H(+)</text>
        <dbReference type="Rhea" id="RHEA:24576"/>
        <dbReference type="ChEBI" id="CHEBI:15377"/>
        <dbReference type="ChEBI" id="CHEBI:15378"/>
        <dbReference type="ChEBI" id="CHEBI:33019"/>
        <dbReference type="ChEBI" id="CHEBI:43474"/>
        <dbReference type="EC" id="3.6.1.1"/>
    </reaction>
</comment>